<dbReference type="PANTHER" id="PTHR23291">
    <property type="entry name" value="BAX INHIBITOR-RELATED"/>
    <property type="match status" value="1"/>
</dbReference>
<dbReference type="PANTHER" id="PTHR23291:SF93">
    <property type="entry name" value="BAX INHIBITOR 1-LIKE"/>
    <property type="match status" value="1"/>
</dbReference>
<gene>
    <name evidence="6" type="ORF">K7X08_008131</name>
</gene>
<feature type="transmembrane region" description="Helical" evidence="5">
    <location>
        <begin position="110"/>
        <end position="131"/>
    </location>
</feature>
<evidence type="ECO:0000256" key="5">
    <source>
        <dbReference type="RuleBase" id="RU004379"/>
    </source>
</evidence>
<accession>A0A9Q1MTC8</accession>
<dbReference type="Proteomes" id="UP001152561">
    <property type="component" value="Unassembled WGS sequence"/>
</dbReference>
<keyword evidence="4 5" id="KW-0472">Membrane</keyword>
<protein>
    <recommendedName>
        <fullName evidence="8">Bax inhibitor 1</fullName>
    </recommendedName>
</protein>
<comment type="caution">
    <text evidence="6">The sequence shown here is derived from an EMBL/GenBank/DDBJ whole genome shotgun (WGS) entry which is preliminary data.</text>
</comment>
<comment type="similarity">
    <text evidence="5">Belongs to the BI1 family.</text>
</comment>
<sequence length="235" mass="27101">MKAYFKRNWKREDLMNSGEITLHAHKSLKKVYLTLFCAMLSFTFGSFLHLIWEAGGLFTVLSSVAFSLWLYFTPPWRAKNRVILLMFAAYSFGASIGLFTKYLFEIEQGLLVSLLAGSTIGIGTFWFGAMMTRKRSEIYIGCLLYSCVLMFSSFVVNAFDILDSHTAHWMIKVYTLLTLFMGYYVLYSQDILYNARYGDINFVNCTFTVFFRLPAIVVHAARVYLGAKIQQHRQN</sequence>
<dbReference type="AlphaFoldDB" id="A0A9Q1MTC8"/>
<feature type="transmembrane region" description="Helical" evidence="5">
    <location>
        <begin position="31"/>
        <end position="48"/>
    </location>
</feature>
<evidence type="ECO:0000313" key="6">
    <source>
        <dbReference type="EMBL" id="KAJ8565555.1"/>
    </source>
</evidence>
<dbReference type="GO" id="GO:0016020">
    <property type="term" value="C:membrane"/>
    <property type="evidence" value="ECO:0007669"/>
    <property type="project" value="UniProtKB-SubCell"/>
</dbReference>
<evidence type="ECO:0000256" key="2">
    <source>
        <dbReference type="ARBA" id="ARBA00022692"/>
    </source>
</evidence>
<comment type="subcellular location">
    <subcellularLocation>
        <location evidence="1">Membrane</location>
        <topology evidence="1">Multi-pass membrane protein</topology>
    </subcellularLocation>
</comment>
<reference evidence="7" key="1">
    <citation type="journal article" date="2023" name="Proc. Natl. Acad. Sci. U.S.A.">
        <title>Genomic and structural basis for evolution of tropane alkaloid biosynthesis.</title>
        <authorList>
            <person name="Wanga Y.-J."/>
            <person name="Taina T."/>
            <person name="Yua J.-Y."/>
            <person name="Lia J."/>
            <person name="Xua B."/>
            <person name="Chenc J."/>
            <person name="D'Auriad J.C."/>
            <person name="Huanga J.-P."/>
            <person name="Huanga S.-X."/>
        </authorList>
    </citation>
    <scope>NUCLEOTIDE SEQUENCE [LARGE SCALE GENOMIC DNA]</scope>
    <source>
        <strain evidence="7">cv. KIB-2019</strain>
    </source>
</reference>
<evidence type="ECO:0008006" key="8">
    <source>
        <dbReference type="Google" id="ProtNLM"/>
    </source>
</evidence>
<dbReference type="EMBL" id="JAJAGQ010000004">
    <property type="protein sequence ID" value="KAJ8565555.1"/>
    <property type="molecule type" value="Genomic_DNA"/>
</dbReference>
<evidence type="ECO:0000313" key="7">
    <source>
        <dbReference type="Proteomes" id="UP001152561"/>
    </source>
</evidence>
<evidence type="ECO:0000256" key="3">
    <source>
        <dbReference type="ARBA" id="ARBA00022989"/>
    </source>
</evidence>
<keyword evidence="7" id="KW-1185">Reference proteome</keyword>
<feature type="transmembrane region" description="Helical" evidence="5">
    <location>
        <begin position="169"/>
        <end position="187"/>
    </location>
</feature>
<keyword evidence="3 5" id="KW-1133">Transmembrane helix</keyword>
<organism evidence="6 7">
    <name type="scientific">Anisodus acutangulus</name>
    <dbReference type="NCBI Taxonomy" id="402998"/>
    <lineage>
        <taxon>Eukaryota</taxon>
        <taxon>Viridiplantae</taxon>
        <taxon>Streptophyta</taxon>
        <taxon>Embryophyta</taxon>
        <taxon>Tracheophyta</taxon>
        <taxon>Spermatophyta</taxon>
        <taxon>Magnoliopsida</taxon>
        <taxon>eudicotyledons</taxon>
        <taxon>Gunneridae</taxon>
        <taxon>Pentapetalae</taxon>
        <taxon>asterids</taxon>
        <taxon>lamiids</taxon>
        <taxon>Solanales</taxon>
        <taxon>Solanaceae</taxon>
        <taxon>Solanoideae</taxon>
        <taxon>Hyoscyameae</taxon>
        <taxon>Anisodus</taxon>
    </lineage>
</organism>
<evidence type="ECO:0000256" key="4">
    <source>
        <dbReference type="ARBA" id="ARBA00023136"/>
    </source>
</evidence>
<feature type="transmembrane region" description="Helical" evidence="5">
    <location>
        <begin position="138"/>
        <end position="157"/>
    </location>
</feature>
<feature type="transmembrane region" description="Helical" evidence="5">
    <location>
        <begin position="84"/>
        <end position="104"/>
    </location>
</feature>
<dbReference type="OrthoDB" id="1277691at2759"/>
<keyword evidence="2 5" id="KW-0812">Transmembrane</keyword>
<proteinExistence type="inferred from homology"/>
<feature type="transmembrane region" description="Helical" evidence="5">
    <location>
        <begin position="54"/>
        <end position="72"/>
    </location>
</feature>
<name>A0A9Q1MTC8_9SOLA</name>
<evidence type="ECO:0000256" key="1">
    <source>
        <dbReference type="ARBA" id="ARBA00004141"/>
    </source>
</evidence>
<dbReference type="InterPro" id="IPR006214">
    <property type="entry name" value="Bax_inhibitor_1-related"/>
</dbReference>